<name>A0A9X2H0V6_9ACTN</name>
<reference evidence="1" key="1">
    <citation type="submission" date="2022-06" db="EMBL/GenBank/DDBJ databases">
        <title>Sequencing the genomes of 1000 actinobacteria strains.</title>
        <authorList>
            <person name="Klenk H.-P."/>
        </authorList>
    </citation>
    <scope>NUCLEOTIDE SEQUENCE</scope>
    <source>
        <strain evidence="1">DSM 46694</strain>
    </source>
</reference>
<gene>
    <name evidence="1" type="ORF">HD597_012346</name>
</gene>
<organism evidence="1 2">
    <name type="scientific">Nonomuraea thailandensis</name>
    <dbReference type="NCBI Taxonomy" id="1188745"/>
    <lineage>
        <taxon>Bacteria</taxon>
        <taxon>Bacillati</taxon>
        <taxon>Actinomycetota</taxon>
        <taxon>Actinomycetes</taxon>
        <taxon>Streptosporangiales</taxon>
        <taxon>Streptosporangiaceae</taxon>
        <taxon>Nonomuraea</taxon>
    </lineage>
</organism>
<dbReference type="AlphaFoldDB" id="A0A9X2H0V6"/>
<keyword evidence="2" id="KW-1185">Reference proteome</keyword>
<comment type="caution">
    <text evidence="1">The sequence shown here is derived from an EMBL/GenBank/DDBJ whole genome shotgun (WGS) entry which is preliminary data.</text>
</comment>
<protein>
    <submittedName>
        <fullName evidence="1">Uncharacterized protein</fullName>
    </submittedName>
</protein>
<proteinExistence type="predicted"/>
<evidence type="ECO:0000313" key="1">
    <source>
        <dbReference type="EMBL" id="MCP2365326.1"/>
    </source>
</evidence>
<accession>A0A9X2H0V6</accession>
<sequence>MKAESKPVKKVSLQIRKLEKVETTLWRDGGG</sequence>
<dbReference type="Proteomes" id="UP001139648">
    <property type="component" value="Unassembled WGS sequence"/>
</dbReference>
<dbReference type="EMBL" id="JAMZEB010000002">
    <property type="protein sequence ID" value="MCP2365326.1"/>
    <property type="molecule type" value="Genomic_DNA"/>
</dbReference>
<evidence type="ECO:0000313" key="2">
    <source>
        <dbReference type="Proteomes" id="UP001139648"/>
    </source>
</evidence>